<name>A0AAE1F5A6_PETCI</name>
<evidence type="ECO:0000313" key="2">
    <source>
        <dbReference type="Proteomes" id="UP001286313"/>
    </source>
</evidence>
<evidence type="ECO:0000313" key="1">
    <source>
        <dbReference type="EMBL" id="KAK3867361.1"/>
    </source>
</evidence>
<comment type="caution">
    <text evidence="1">The sequence shown here is derived from an EMBL/GenBank/DDBJ whole genome shotgun (WGS) entry which is preliminary data.</text>
</comment>
<keyword evidence="2" id="KW-1185">Reference proteome</keyword>
<accession>A0AAE1F5A6</accession>
<reference evidence="1" key="1">
    <citation type="submission" date="2023-10" db="EMBL/GenBank/DDBJ databases">
        <title>Genome assemblies of two species of porcelain crab, Petrolisthes cinctipes and Petrolisthes manimaculis (Anomura: Porcellanidae).</title>
        <authorList>
            <person name="Angst P."/>
        </authorList>
    </citation>
    <scope>NUCLEOTIDE SEQUENCE</scope>
    <source>
        <strain evidence="1">PB745_01</strain>
        <tissue evidence="1">Gill</tissue>
    </source>
</reference>
<protein>
    <submittedName>
        <fullName evidence="1">Uncharacterized protein</fullName>
    </submittedName>
</protein>
<gene>
    <name evidence="1" type="ORF">Pcinc_027178</name>
</gene>
<dbReference type="EMBL" id="JAWQEG010003223">
    <property type="protein sequence ID" value="KAK3867361.1"/>
    <property type="molecule type" value="Genomic_DNA"/>
</dbReference>
<organism evidence="1 2">
    <name type="scientific">Petrolisthes cinctipes</name>
    <name type="common">Flat porcelain crab</name>
    <dbReference type="NCBI Taxonomy" id="88211"/>
    <lineage>
        <taxon>Eukaryota</taxon>
        <taxon>Metazoa</taxon>
        <taxon>Ecdysozoa</taxon>
        <taxon>Arthropoda</taxon>
        <taxon>Crustacea</taxon>
        <taxon>Multicrustacea</taxon>
        <taxon>Malacostraca</taxon>
        <taxon>Eumalacostraca</taxon>
        <taxon>Eucarida</taxon>
        <taxon>Decapoda</taxon>
        <taxon>Pleocyemata</taxon>
        <taxon>Anomura</taxon>
        <taxon>Galatheoidea</taxon>
        <taxon>Porcellanidae</taxon>
        <taxon>Petrolisthes</taxon>
    </lineage>
</organism>
<sequence length="133" mass="14071">MPHSLRQTGLLDLIPRSCGRKRVVLGSVGVGGVGAGGDVSEGGNMWSGVGVRIPLRLTLTQADISCYRHLTLPTPHYSTPLSPSHDLHHTTPHPFPLMTHTTPLHAPLSVSCLTPLHTPSVSCLTPLHSPSVS</sequence>
<dbReference type="AlphaFoldDB" id="A0AAE1F5A6"/>
<dbReference type="Proteomes" id="UP001286313">
    <property type="component" value="Unassembled WGS sequence"/>
</dbReference>
<proteinExistence type="predicted"/>